<dbReference type="GO" id="GO:0031176">
    <property type="term" value="F:endo-1,4-beta-xylanase activity"/>
    <property type="evidence" value="ECO:0007669"/>
    <property type="project" value="UniProtKB-EC"/>
</dbReference>
<protein>
    <recommendedName>
        <fullName evidence="6">Beta-xylanase</fullName>
        <ecNumber evidence="6">3.2.1.8</ecNumber>
    </recommendedName>
</protein>
<dbReference type="EMBL" id="FOLL01000014">
    <property type="protein sequence ID" value="SFC55166.1"/>
    <property type="molecule type" value="Genomic_DNA"/>
</dbReference>
<dbReference type="PRINTS" id="PR00134">
    <property type="entry name" value="GLHYDRLASE10"/>
</dbReference>
<dbReference type="PROSITE" id="PS00591">
    <property type="entry name" value="GH10_1"/>
    <property type="match status" value="1"/>
</dbReference>
<dbReference type="Gene3D" id="3.20.20.80">
    <property type="entry name" value="Glycosidases"/>
    <property type="match status" value="1"/>
</dbReference>
<dbReference type="PANTHER" id="PTHR31490:SF90">
    <property type="entry name" value="ENDO-1,4-BETA-XYLANASE A"/>
    <property type="match status" value="1"/>
</dbReference>
<dbReference type="PANTHER" id="PTHR31490">
    <property type="entry name" value="GLYCOSYL HYDROLASE"/>
    <property type="match status" value="1"/>
</dbReference>
<organism evidence="8 9">
    <name type="scientific">Parapedobacter composti</name>
    <dbReference type="NCBI Taxonomy" id="623281"/>
    <lineage>
        <taxon>Bacteria</taxon>
        <taxon>Pseudomonadati</taxon>
        <taxon>Bacteroidota</taxon>
        <taxon>Sphingobacteriia</taxon>
        <taxon>Sphingobacteriales</taxon>
        <taxon>Sphingobacteriaceae</taxon>
        <taxon>Parapedobacter</taxon>
    </lineage>
</organism>
<dbReference type="GO" id="GO:0045493">
    <property type="term" value="P:xylan catabolic process"/>
    <property type="evidence" value="ECO:0007669"/>
    <property type="project" value="UniProtKB-KW"/>
</dbReference>
<comment type="catalytic activity">
    <reaction evidence="6">
        <text>Endohydrolysis of (1-&gt;4)-beta-D-xylosidic linkages in xylans.</text>
        <dbReference type="EC" id="3.2.1.8"/>
    </reaction>
</comment>
<evidence type="ECO:0000313" key="9">
    <source>
        <dbReference type="Proteomes" id="UP000199577"/>
    </source>
</evidence>
<dbReference type="STRING" id="623281.SAMN05421747_11461"/>
<sequence>MKVHRRLWLSVACTGVALFVGCQGCDDPMEQHITLKQVFQDDFLVGTALSLGQINETDAPTDSLIKRQFNAITAENIMKAEIVHPEWDRFDFEAADKFVAYGRKNNMHIVGHTLIWHSQLPPFVSRISSADSLRQFMQHHIGTVAGRYADEVDGWDVVNEALNEDGSLRQSIFYNLLGEQYLVDAFKLAEEAAPSAELYYNDYNNEQPAKREGCIALIKKLQEAGARIDGVGIQGHWHAGRVPFDEIEKSIEAYAALGLKVMITELDLEVLPRDFQGADVNQRMAAGDRSLNPYADGLPDSVGHQLAADYENLFKLFLKHKDKISRVTFWGVNDGQSWLNYWPIAGRTNYPLLFDRNNQPKEAFRRVVAIKNNFNR</sequence>
<accession>A0A1I1K357</accession>
<reference evidence="8 9" key="1">
    <citation type="submission" date="2016-10" db="EMBL/GenBank/DDBJ databases">
        <authorList>
            <person name="de Groot N.N."/>
        </authorList>
    </citation>
    <scope>NUCLEOTIDE SEQUENCE [LARGE SCALE GENOMIC DNA]</scope>
    <source>
        <strain evidence="8 9">DSM 22900</strain>
    </source>
</reference>
<dbReference type="SUPFAM" id="SSF51445">
    <property type="entry name" value="(Trans)glycosidases"/>
    <property type="match status" value="1"/>
</dbReference>
<evidence type="ECO:0000256" key="4">
    <source>
        <dbReference type="ARBA" id="ARBA00023326"/>
    </source>
</evidence>
<evidence type="ECO:0000256" key="3">
    <source>
        <dbReference type="ARBA" id="ARBA00023295"/>
    </source>
</evidence>
<gene>
    <name evidence="8" type="ORF">SAMN05421747_11461</name>
</gene>
<keyword evidence="4 6" id="KW-0624">Polysaccharide degradation</keyword>
<keyword evidence="1 6" id="KW-0378">Hydrolase</keyword>
<evidence type="ECO:0000256" key="2">
    <source>
        <dbReference type="ARBA" id="ARBA00023277"/>
    </source>
</evidence>
<evidence type="ECO:0000256" key="1">
    <source>
        <dbReference type="ARBA" id="ARBA00022801"/>
    </source>
</evidence>
<proteinExistence type="inferred from homology"/>
<dbReference type="InterPro" id="IPR001000">
    <property type="entry name" value="GH10_dom"/>
</dbReference>
<dbReference type="InterPro" id="IPR017853">
    <property type="entry name" value="GH"/>
</dbReference>
<dbReference type="RefSeq" id="WP_211657613.1">
    <property type="nucleotide sequence ID" value="NZ_FOLL01000014.1"/>
</dbReference>
<dbReference type="Proteomes" id="UP000199577">
    <property type="component" value="Unassembled WGS sequence"/>
</dbReference>
<dbReference type="EC" id="3.2.1.8" evidence="6"/>
<feature type="domain" description="GH10" evidence="7">
    <location>
        <begin position="29"/>
        <end position="370"/>
    </location>
</feature>
<evidence type="ECO:0000256" key="5">
    <source>
        <dbReference type="PROSITE-ProRule" id="PRU10061"/>
    </source>
</evidence>
<evidence type="ECO:0000256" key="6">
    <source>
        <dbReference type="RuleBase" id="RU361174"/>
    </source>
</evidence>
<dbReference type="PROSITE" id="PS51257">
    <property type="entry name" value="PROKAR_LIPOPROTEIN"/>
    <property type="match status" value="1"/>
</dbReference>
<keyword evidence="2 6" id="KW-0119">Carbohydrate metabolism</keyword>
<feature type="active site" description="Nucleophile" evidence="5">
    <location>
        <position position="265"/>
    </location>
</feature>
<dbReference type="Pfam" id="PF00331">
    <property type="entry name" value="Glyco_hydro_10"/>
    <property type="match status" value="1"/>
</dbReference>
<evidence type="ECO:0000313" key="8">
    <source>
        <dbReference type="EMBL" id="SFC55166.1"/>
    </source>
</evidence>
<comment type="similarity">
    <text evidence="6">Belongs to the glycosyl hydrolase 10 (cellulase F) family.</text>
</comment>
<keyword evidence="3 6" id="KW-0326">Glycosidase</keyword>
<dbReference type="InterPro" id="IPR044846">
    <property type="entry name" value="GH10"/>
</dbReference>
<dbReference type="SMART" id="SM00633">
    <property type="entry name" value="Glyco_10"/>
    <property type="match status" value="1"/>
</dbReference>
<dbReference type="PROSITE" id="PS51760">
    <property type="entry name" value="GH10_2"/>
    <property type="match status" value="1"/>
</dbReference>
<keyword evidence="9" id="KW-1185">Reference proteome</keyword>
<name>A0A1I1K357_9SPHI</name>
<dbReference type="InterPro" id="IPR031158">
    <property type="entry name" value="GH10_AS"/>
</dbReference>
<dbReference type="AlphaFoldDB" id="A0A1I1K357"/>
<keyword evidence="8" id="KW-0858">Xylan degradation</keyword>
<evidence type="ECO:0000259" key="7">
    <source>
        <dbReference type="PROSITE" id="PS51760"/>
    </source>
</evidence>